<dbReference type="Gene3D" id="3.10.450.620">
    <property type="entry name" value="JHP933, nucleotidyltransferase-like core domain"/>
    <property type="match status" value="1"/>
</dbReference>
<protein>
    <recommendedName>
        <fullName evidence="3">Nucleotidyl transferase AbiEii/AbiGii toxin family protein</fullName>
    </recommendedName>
</protein>
<proteinExistence type="predicted"/>
<dbReference type="PATRIC" id="fig|1441384.3.peg.1063"/>
<gene>
    <name evidence="1" type="ORF">OTUT144_0033</name>
</gene>
<evidence type="ECO:0008006" key="3">
    <source>
        <dbReference type="Google" id="ProtNLM"/>
    </source>
</evidence>
<dbReference type="AlphaFoldDB" id="A0A0F3RNK1"/>
<sequence>MIPEIFIQAWRRNVEWQTYAQIEQDLIISRALVDLYNAPHVSDALVFRGGTALNKLFLKPPSRYSEDIDFVQKNSNPIGQTIDAIRELF</sequence>
<evidence type="ECO:0000313" key="1">
    <source>
        <dbReference type="EMBL" id="KJW07863.1"/>
    </source>
</evidence>
<comment type="caution">
    <text evidence="1">The sequence shown here is derived from an EMBL/GenBank/DDBJ whole genome shotgun (WGS) entry which is preliminary data.</text>
</comment>
<dbReference type="InterPro" id="IPR014942">
    <property type="entry name" value="AbiEii"/>
</dbReference>
<dbReference type="EMBL" id="LAOR01000002">
    <property type="protein sequence ID" value="KJW07863.1"/>
    <property type="molecule type" value="Genomic_DNA"/>
</dbReference>
<name>A0A0F3RNK1_ORITS</name>
<evidence type="ECO:0000313" key="2">
    <source>
        <dbReference type="Proteomes" id="UP000033580"/>
    </source>
</evidence>
<accession>A0A0F3RNK1</accession>
<reference evidence="1 2" key="1">
    <citation type="submission" date="2015-01" db="EMBL/GenBank/DDBJ databases">
        <title>Genome Sequencing of Rickettsiales.</title>
        <authorList>
            <person name="Daugherty S.C."/>
            <person name="Su Q."/>
            <person name="Abolude K."/>
            <person name="Beier-Sexton M."/>
            <person name="Carlyon J.A."/>
            <person name="Carter R."/>
            <person name="Day N.P."/>
            <person name="Dumler S.J."/>
            <person name="Dyachenko V."/>
            <person name="Godinez A."/>
            <person name="Kurtti T.J."/>
            <person name="Lichay M."/>
            <person name="Mullins K.E."/>
            <person name="Ott S."/>
            <person name="Pappas-Brown V."/>
            <person name="Paris D.H."/>
            <person name="Patel P."/>
            <person name="Richards A.L."/>
            <person name="Sadzewicz L."/>
            <person name="Sears K."/>
            <person name="Seidman D."/>
            <person name="Sengamalay N."/>
            <person name="Stenos J."/>
            <person name="Tallon L.J."/>
            <person name="Vincent G."/>
            <person name="Fraser C.M."/>
            <person name="Munderloh U."/>
            <person name="Dunning-Hotopp J.C."/>
        </authorList>
    </citation>
    <scope>NUCLEOTIDE SEQUENCE [LARGE SCALE GENOMIC DNA]</scope>
    <source>
        <strain evidence="1 2">UT144</strain>
    </source>
</reference>
<dbReference type="Proteomes" id="UP000033580">
    <property type="component" value="Unassembled WGS sequence"/>
</dbReference>
<organism evidence="1 2">
    <name type="scientific">Orientia tsutsugamushi str. UT144</name>
    <dbReference type="NCBI Taxonomy" id="1441384"/>
    <lineage>
        <taxon>Bacteria</taxon>
        <taxon>Pseudomonadati</taxon>
        <taxon>Pseudomonadota</taxon>
        <taxon>Alphaproteobacteria</taxon>
        <taxon>Rickettsiales</taxon>
        <taxon>Rickettsiaceae</taxon>
        <taxon>Rickettsieae</taxon>
        <taxon>Orientia</taxon>
    </lineage>
</organism>
<dbReference type="Pfam" id="PF08843">
    <property type="entry name" value="AbiEii"/>
    <property type="match status" value="1"/>
</dbReference>